<dbReference type="GO" id="GO:0003729">
    <property type="term" value="F:mRNA binding"/>
    <property type="evidence" value="ECO:0007669"/>
    <property type="project" value="TreeGrafter"/>
</dbReference>
<protein>
    <submittedName>
        <fullName evidence="6">Pumilio y domain member 6</fullName>
    </submittedName>
</protein>
<keyword evidence="1" id="KW-0677">Repeat</keyword>
<feature type="region of interest" description="Disordered" evidence="4">
    <location>
        <begin position="666"/>
        <end position="707"/>
    </location>
</feature>
<proteinExistence type="predicted"/>
<evidence type="ECO:0000256" key="1">
    <source>
        <dbReference type="ARBA" id="ARBA00022737"/>
    </source>
</evidence>
<dbReference type="InterPro" id="IPR011989">
    <property type="entry name" value="ARM-like"/>
</dbReference>
<dbReference type="SMART" id="SM00025">
    <property type="entry name" value="Pumilio"/>
    <property type="match status" value="5"/>
</dbReference>
<organism evidence="6 7">
    <name type="scientific">Vermiconidia calcicola</name>
    <dbReference type="NCBI Taxonomy" id="1690605"/>
    <lineage>
        <taxon>Eukaryota</taxon>
        <taxon>Fungi</taxon>
        <taxon>Dikarya</taxon>
        <taxon>Ascomycota</taxon>
        <taxon>Pezizomycotina</taxon>
        <taxon>Dothideomycetes</taxon>
        <taxon>Dothideomycetidae</taxon>
        <taxon>Mycosphaerellales</taxon>
        <taxon>Extremaceae</taxon>
        <taxon>Vermiconidia</taxon>
    </lineage>
</organism>
<dbReference type="InterPro" id="IPR001313">
    <property type="entry name" value="Pumilio_RNA-bd_rpt"/>
</dbReference>
<name>A0AAV9Q9W4_9PEZI</name>
<dbReference type="InterPro" id="IPR016024">
    <property type="entry name" value="ARM-type_fold"/>
</dbReference>
<dbReference type="PROSITE" id="PS50303">
    <property type="entry name" value="PUM_HD"/>
    <property type="match status" value="1"/>
</dbReference>
<evidence type="ECO:0000313" key="6">
    <source>
        <dbReference type="EMBL" id="KAK5538929.1"/>
    </source>
</evidence>
<feature type="region of interest" description="Disordered" evidence="4">
    <location>
        <begin position="55"/>
        <end position="96"/>
    </location>
</feature>
<evidence type="ECO:0000313" key="7">
    <source>
        <dbReference type="Proteomes" id="UP001345827"/>
    </source>
</evidence>
<evidence type="ECO:0000256" key="2">
    <source>
        <dbReference type="ARBA" id="ARBA00022884"/>
    </source>
</evidence>
<feature type="compositionally biased region" description="Basic and acidic residues" evidence="4">
    <location>
        <begin position="675"/>
        <end position="699"/>
    </location>
</feature>
<comment type="caution">
    <text evidence="6">The sequence shown here is derived from an EMBL/GenBank/DDBJ whole genome shotgun (WGS) entry which is preliminary data.</text>
</comment>
<gene>
    <name evidence="6" type="primary">puf6</name>
    <name evidence="6" type="ORF">LTR25_004473</name>
</gene>
<dbReference type="GO" id="GO:0006417">
    <property type="term" value="P:regulation of translation"/>
    <property type="evidence" value="ECO:0007669"/>
    <property type="project" value="TreeGrafter"/>
</dbReference>
<dbReference type="SUPFAM" id="SSF48371">
    <property type="entry name" value="ARM repeat"/>
    <property type="match status" value="1"/>
</dbReference>
<dbReference type="Pfam" id="PF08144">
    <property type="entry name" value="CPL"/>
    <property type="match status" value="1"/>
</dbReference>
<dbReference type="Proteomes" id="UP001345827">
    <property type="component" value="Unassembled WGS sequence"/>
</dbReference>
<dbReference type="InterPro" id="IPR033133">
    <property type="entry name" value="PUM-HD"/>
</dbReference>
<dbReference type="PANTHER" id="PTHR13389">
    <property type="entry name" value="PUMILIO HOMOLOG 3"/>
    <property type="match status" value="1"/>
</dbReference>
<evidence type="ECO:0000259" key="5">
    <source>
        <dbReference type="PROSITE" id="PS50303"/>
    </source>
</evidence>
<feature type="compositionally biased region" description="Polar residues" evidence="4">
    <location>
        <begin position="79"/>
        <end position="90"/>
    </location>
</feature>
<dbReference type="GO" id="GO:0005730">
    <property type="term" value="C:nucleolus"/>
    <property type="evidence" value="ECO:0007669"/>
    <property type="project" value="TreeGrafter"/>
</dbReference>
<keyword evidence="7" id="KW-1185">Reference proteome</keyword>
<dbReference type="InterPro" id="IPR012959">
    <property type="entry name" value="CPL_dom"/>
</dbReference>
<evidence type="ECO:0000256" key="4">
    <source>
        <dbReference type="SAM" id="MobiDB-lite"/>
    </source>
</evidence>
<dbReference type="EMBL" id="JAXLQG010000006">
    <property type="protein sequence ID" value="KAK5538929.1"/>
    <property type="molecule type" value="Genomic_DNA"/>
</dbReference>
<sequence length="707" mass="79109">MAGTKRARENVDTKASKKVKPSKEGPKKHKFESEDAAGEEEDFVAFDDGLEEPVSEAKAVFTKKPQVDYDSHRAGGLNKQDSFLSGSTSSREAHAKQRALAQDRKAAKPNADSIARSKKIWEKLRRKSHVPKAERDELVEELFAIITGRVKEFVFKHDSVRVIQCALKYATPAQRKQITQELSGSYRELAESKYAKFLIAKMVVGDNESRDAVVQEFYGHVKRLIRHPEASWIVDDIYRTLATKSQKAVLLREWYGPEFVFFTQNKGTPEEEVSADLSVILNQNPEKRGPIMQHLKEMTNQLVQKKTTGFTMLHDAMLQYFLNVKPGSPEQTEYLDMLRDDEEGDCVKNLAFTRSGSRLVCLALAYGNSKARRTILKFFKTHIKLLASDVYGHVVLLTAYEVIDDTVMTAKAIFPELLSKDLDREAREQELMAQIEHLTSRIPLLYLMSPDPPKWLVPADTDTATIIKEVREVRANTSKKDPETRRVELLETLSQPLLDLIASQIKFLARSQLGCQFVSETLFGATGKKDAALQAVAELAAGGGQSELESDETAQVIATPAVGRMLKSLVQGGRFDKEAKKVVLVDPPLKFGDMLYTQLRHGDDEVDPIISWTNGPNSFVVLAMLEAEHFSHKEELLELLKKNVSSLNKDNHGAKIILEKIGGTKAQDTTATTVEKGKKGKQNESGRADDTAQAKEKKAPKDKKSKK</sequence>
<accession>A0AAV9Q9W4</accession>
<dbReference type="AlphaFoldDB" id="A0AAV9Q9W4"/>
<feature type="region of interest" description="Disordered" evidence="4">
    <location>
        <begin position="1"/>
        <end position="42"/>
    </location>
</feature>
<comment type="function">
    <text evidence="3">RNA-binding nucleolar protein required for pre-rRNA processing. Involved in production of 18S rRNA and assembly of small ribosomal subunit.</text>
</comment>
<reference evidence="6 7" key="1">
    <citation type="submission" date="2023-06" db="EMBL/GenBank/DDBJ databases">
        <title>Black Yeasts Isolated from many extreme environments.</title>
        <authorList>
            <person name="Coleine C."/>
            <person name="Stajich J.E."/>
            <person name="Selbmann L."/>
        </authorList>
    </citation>
    <scope>NUCLEOTIDE SEQUENCE [LARGE SCALE GENOMIC DNA]</scope>
    <source>
        <strain evidence="6 7">CCFEE 5887</strain>
    </source>
</reference>
<feature type="compositionally biased region" description="Basic and acidic residues" evidence="4">
    <location>
        <begin position="1"/>
        <end position="25"/>
    </location>
</feature>
<dbReference type="PANTHER" id="PTHR13389:SF0">
    <property type="entry name" value="PUMILIO HOMOLOG 3"/>
    <property type="match status" value="1"/>
</dbReference>
<feature type="domain" description="PUM-HD" evidence="5">
    <location>
        <begin position="78"/>
        <end position="446"/>
    </location>
</feature>
<keyword evidence="2" id="KW-0694">RNA-binding</keyword>
<dbReference type="InterPro" id="IPR040059">
    <property type="entry name" value="PUM3"/>
</dbReference>
<dbReference type="Gene3D" id="1.25.10.10">
    <property type="entry name" value="Leucine-rich Repeat Variant"/>
    <property type="match status" value="1"/>
</dbReference>
<evidence type="ECO:0000256" key="3">
    <source>
        <dbReference type="ARBA" id="ARBA00024893"/>
    </source>
</evidence>